<reference evidence="2" key="1">
    <citation type="submission" date="2022-06" db="EMBL/GenBank/DDBJ databases">
        <title>Nostosin G and Spiroidesin B from the Cyanobacterium Dolichospermum sp. NIES-1697.</title>
        <authorList>
            <person name="Phan C.-S."/>
            <person name="Mehjabin J.J."/>
            <person name="Anas A.R.J."/>
            <person name="Hayasaka M."/>
            <person name="Onoki R."/>
            <person name="Wang J."/>
            <person name="Umezawa T."/>
            <person name="Washio K."/>
            <person name="Morikawa M."/>
            <person name="Okino T."/>
        </authorList>
    </citation>
    <scope>NUCLEOTIDE SEQUENCE</scope>
    <source>
        <strain evidence="2">NIES-1697</strain>
    </source>
</reference>
<dbReference type="RefSeq" id="WP_027403919.1">
    <property type="nucleotide sequence ID" value="NZ_CP099464.1"/>
</dbReference>
<accession>A0ABY5LNY1</accession>
<keyword evidence="1" id="KW-0472">Membrane</keyword>
<protein>
    <recommendedName>
        <fullName evidence="4">Transposase</fullName>
    </recommendedName>
</protein>
<feature type="transmembrane region" description="Helical" evidence="1">
    <location>
        <begin position="20"/>
        <end position="39"/>
    </location>
</feature>
<name>A0ABY5LNY1_9CYAN</name>
<keyword evidence="1" id="KW-0812">Transmembrane</keyword>
<organism evidence="2 3">
    <name type="scientific">Dolichospermum heterosporum TAC447</name>
    <dbReference type="NCBI Taxonomy" id="747523"/>
    <lineage>
        <taxon>Bacteria</taxon>
        <taxon>Bacillati</taxon>
        <taxon>Cyanobacteriota</taxon>
        <taxon>Cyanophyceae</taxon>
        <taxon>Nostocales</taxon>
        <taxon>Aphanizomenonaceae</taxon>
        <taxon>Dolichospermum</taxon>
        <taxon>Dolichospermum heterosporum</taxon>
    </lineage>
</organism>
<evidence type="ECO:0008006" key="4">
    <source>
        <dbReference type="Google" id="ProtNLM"/>
    </source>
</evidence>
<keyword evidence="3" id="KW-1185">Reference proteome</keyword>
<proteinExistence type="predicted"/>
<keyword evidence="1" id="KW-1133">Transmembrane helix</keyword>
<dbReference type="Proteomes" id="UP001057561">
    <property type="component" value="Chromosome"/>
</dbReference>
<sequence>MFIRGLTVMLAVVEKKTRGIVNLLLTGLALFLTFQLFCGMQKILPLVIKVNVKTALHKICLLYIDGIYERNFHIHLP</sequence>
<dbReference type="EMBL" id="CP099464">
    <property type="protein sequence ID" value="UUO13676.1"/>
    <property type="molecule type" value="Genomic_DNA"/>
</dbReference>
<evidence type="ECO:0000313" key="3">
    <source>
        <dbReference type="Proteomes" id="UP001057561"/>
    </source>
</evidence>
<evidence type="ECO:0000313" key="2">
    <source>
        <dbReference type="EMBL" id="UUO13676.1"/>
    </source>
</evidence>
<gene>
    <name evidence="2" type="ORF">NG743_16550</name>
</gene>
<evidence type="ECO:0000256" key="1">
    <source>
        <dbReference type="SAM" id="Phobius"/>
    </source>
</evidence>